<accession>A0A397S7A9</accession>
<dbReference type="EMBL" id="QKYT01000935">
    <property type="protein sequence ID" value="RIA80596.1"/>
    <property type="molecule type" value="Genomic_DNA"/>
</dbReference>
<reference evidence="1 2" key="1">
    <citation type="submission" date="2018-06" db="EMBL/GenBank/DDBJ databases">
        <title>Comparative genomics reveals the genomic features of Rhizophagus irregularis, R. cerebriforme, R. diaphanum and Gigaspora rosea, and their symbiotic lifestyle signature.</title>
        <authorList>
            <person name="Morin E."/>
            <person name="San Clemente H."/>
            <person name="Chen E.C.H."/>
            <person name="De La Providencia I."/>
            <person name="Hainaut M."/>
            <person name="Kuo A."/>
            <person name="Kohler A."/>
            <person name="Murat C."/>
            <person name="Tang N."/>
            <person name="Roy S."/>
            <person name="Loubradou J."/>
            <person name="Henrissat B."/>
            <person name="Grigoriev I.V."/>
            <person name="Corradi N."/>
            <person name="Roux C."/>
            <person name="Martin F.M."/>
        </authorList>
    </citation>
    <scope>NUCLEOTIDE SEQUENCE [LARGE SCALE GENOMIC DNA]</scope>
    <source>
        <strain evidence="1 2">DAOM 227022</strain>
    </source>
</reference>
<dbReference type="AlphaFoldDB" id="A0A397S7A9"/>
<evidence type="ECO:0000313" key="1">
    <source>
        <dbReference type="EMBL" id="RIA80596.1"/>
    </source>
</evidence>
<name>A0A397S7A9_9GLOM</name>
<evidence type="ECO:0000313" key="2">
    <source>
        <dbReference type="Proteomes" id="UP000265703"/>
    </source>
</evidence>
<gene>
    <name evidence="1" type="ORF">C1645_838417</name>
</gene>
<dbReference type="Proteomes" id="UP000265703">
    <property type="component" value="Unassembled WGS sequence"/>
</dbReference>
<comment type="caution">
    <text evidence="1">The sequence shown here is derived from an EMBL/GenBank/DDBJ whole genome shotgun (WGS) entry which is preliminary data.</text>
</comment>
<proteinExistence type="predicted"/>
<sequence length="95" mass="10134">MSFTAGSFSYLNDTIYGVTINANMDLRIENFAEMPGAAKVYFTDASLPIAASNPVPPPPGFTIMDSLGNNVGTMRINGIQQCAILDSGMTHFTIP</sequence>
<protein>
    <submittedName>
        <fullName evidence="1">Uncharacterized protein</fullName>
    </submittedName>
</protein>
<keyword evidence="2" id="KW-1185">Reference proteome</keyword>
<organism evidence="1 2">
    <name type="scientific">Glomus cerebriforme</name>
    <dbReference type="NCBI Taxonomy" id="658196"/>
    <lineage>
        <taxon>Eukaryota</taxon>
        <taxon>Fungi</taxon>
        <taxon>Fungi incertae sedis</taxon>
        <taxon>Mucoromycota</taxon>
        <taxon>Glomeromycotina</taxon>
        <taxon>Glomeromycetes</taxon>
        <taxon>Glomerales</taxon>
        <taxon>Glomeraceae</taxon>
        <taxon>Glomus</taxon>
    </lineage>
</organism>